<evidence type="ECO:0000313" key="2">
    <source>
        <dbReference type="EMBL" id="MBH9576208.1"/>
    </source>
</evidence>
<keyword evidence="1" id="KW-0472">Membrane</keyword>
<evidence type="ECO:0000256" key="1">
    <source>
        <dbReference type="SAM" id="Phobius"/>
    </source>
</evidence>
<keyword evidence="1" id="KW-0812">Transmembrane</keyword>
<name>A0A931J1Y9_9BURK</name>
<keyword evidence="1" id="KW-1133">Transmembrane helix</keyword>
<feature type="transmembrane region" description="Helical" evidence="1">
    <location>
        <begin position="53"/>
        <end position="71"/>
    </location>
</feature>
<accession>A0A931J1Y9</accession>
<gene>
    <name evidence="2" type="ORF">I7X39_04730</name>
</gene>
<feature type="transmembrane region" description="Helical" evidence="1">
    <location>
        <begin position="28"/>
        <end position="46"/>
    </location>
</feature>
<proteinExistence type="predicted"/>
<evidence type="ECO:0000313" key="3">
    <source>
        <dbReference type="Proteomes" id="UP000613266"/>
    </source>
</evidence>
<protein>
    <submittedName>
        <fullName evidence="2">Uncharacterized protein</fullName>
    </submittedName>
</protein>
<dbReference type="Proteomes" id="UP000613266">
    <property type="component" value="Unassembled WGS sequence"/>
</dbReference>
<dbReference type="RefSeq" id="WP_198109812.1">
    <property type="nucleotide sequence ID" value="NZ_JAEDAK010000002.1"/>
</dbReference>
<reference evidence="2" key="1">
    <citation type="submission" date="2020-12" db="EMBL/GenBank/DDBJ databases">
        <title>The genome sequence of Inhella sp. 1Y17.</title>
        <authorList>
            <person name="Liu Y."/>
        </authorList>
    </citation>
    <scope>NUCLEOTIDE SEQUENCE</scope>
    <source>
        <strain evidence="2">1Y17</strain>
    </source>
</reference>
<dbReference type="AlphaFoldDB" id="A0A931J1Y9"/>
<keyword evidence="3" id="KW-1185">Reference proteome</keyword>
<dbReference type="EMBL" id="JAEDAK010000002">
    <property type="protein sequence ID" value="MBH9576208.1"/>
    <property type="molecule type" value="Genomic_DNA"/>
</dbReference>
<feature type="transmembrane region" description="Helical" evidence="1">
    <location>
        <begin position="105"/>
        <end position="125"/>
    </location>
</feature>
<organism evidence="2 3">
    <name type="scientific">Inhella proteolytica</name>
    <dbReference type="NCBI Taxonomy" id="2795029"/>
    <lineage>
        <taxon>Bacteria</taxon>
        <taxon>Pseudomonadati</taxon>
        <taxon>Pseudomonadota</taxon>
        <taxon>Betaproteobacteria</taxon>
        <taxon>Burkholderiales</taxon>
        <taxon>Sphaerotilaceae</taxon>
        <taxon>Inhella</taxon>
    </lineage>
</organism>
<comment type="caution">
    <text evidence="2">The sequence shown here is derived from an EMBL/GenBank/DDBJ whole genome shotgun (WGS) entry which is preliminary data.</text>
</comment>
<sequence>MELLIGSTLALFVGAATSALGMDRERVFYPTVLIVVASYYLLFAAIGSSGEPLLPELGVAALFIGLAVWGWRRNLWWVVAGLAGHGLMDAVHHLLVHNPGVPRSWPGFCMAYDLVAAAWLAWLLARRGLPARALRPGMAG</sequence>